<evidence type="ECO:0008006" key="4">
    <source>
        <dbReference type="Google" id="ProtNLM"/>
    </source>
</evidence>
<organism evidence="2 3">
    <name type="scientific">Cytobacillus citreus</name>
    <dbReference type="NCBI Taxonomy" id="2833586"/>
    <lineage>
        <taxon>Bacteria</taxon>
        <taxon>Bacillati</taxon>
        <taxon>Bacillota</taxon>
        <taxon>Bacilli</taxon>
        <taxon>Bacillales</taxon>
        <taxon>Bacillaceae</taxon>
        <taxon>Cytobacillus</taxon>
    </lineage>
</organism>
<evidence type="ECO:0000313" key="2">
    <source>
        <dbReference type="EMBL" id="MBS4192962.1"/>
    </source>
</evidence>
<name>A0ABS5NYR0_9BACI</name>
<keyword evidence="3" id="KW-1185">Reference proteome</keyword>
<accession>A0ABS5NYR0</accession>
<feature type="transmembrane region" description="Helical" evidence="1">
    <location>
        <begin position="6"/>
        <end position="30"/>
    </location>
</feature>
<keyword evidence="1" id="KW-0812">Transmembrane</keyword>
<evidence type="ECO:0000256" key="1">
    <source>
        <dbReference type="SAM" id="Phobius"/>
    </source>
</evidence>
<keyword evidence="1" id="KW-0472">Membrane</keyword>
<proteinExistence type="predicted"/>
<dbReference type="RefSeq" id="WP_213104406.1">
    <property type="nucleotide sequence ID" value="NZ_JAGYPM010000007.1"/>
</dbReference>
<keyword evidence="1" id="KW-1133">Transmembrane helix</keyword>
<dbReference type="EMBL" id="JAGYPM010000007">
    <property type="protein sequence ID" value="MBS4192962.1"/>
    <property type="molecule type" value="Genomic_DNA"/>
</dbReference>
<comment type="caution">
    <text evidence="2">The sequence shown here is derived from an EMBL/GenBank/DDBJ whole genome shotgun (WGS) entry which is preliminary data.</text>
</comment>
<evidence type="ECO:0000313" key="3">
    <source>
        <dbReference type="Proteomes" id="UP000681027"/>
    </source>
</evidence>
<protein>
    <recommendedName>
        <fullName evidence="4">Secreted peptide</fullName>
    </recommendedName>
</protein>
<dbReference type="Proteomes" id="UP000681027">
    <property type="component" value="Unassembled WGS sequence"/>
</dbReference>
<gene>
    <name evidence="2" type="ORF">KHA94_22875</name>
</gene>
<reference evidence="2 3" key="1">
    <citation type="submission" date="2021-05" db="EMBL/GenBank/DDBJ databases">
        <title>Novel Bacillus species.</title>
        <authorList>
            <person name="Liu G."/>
        </authorList>
    </citation>
    <scope>NUCLEOTIDE SEQUENCE [LARGE SCALE GENOMIC DNA]</scope>
    <source>
        <strain evidence="2 3">FJAT-49705</strain>
    </source>
</reference>
<sequence>MALEVALVSAAAAVLVAVVVVVVVVVVSALTVDCFSFLRKSCTPARNFAGGFLS</sequence>